<keyword evidence="10 13" id="KW-0503">Monooxygenase</keyword>
<dbReference type="InterPro" id="IPR050651">
    <property type="entry name" value="Plant_Cytochrome_P450_Monoox"/>
</dbReference>
<keyword evidence="8 13" id="KW-0560">Oxidoreductase</keyword>
<dbReference type="EMBL" id="VAHF01000010">
    <property type="protein sequence ID" value="TXG52307.1"/>
    <property type="molecule type" value="Genomic_DNA"/>
</dbReference>
<dbReference type="PRINTS" id="PR00385">
    <property type="entry name" value="P450"/>
</dbReference>
<sequence>MDFLLQCSITRMAAVIFGFSLFLYCLLRILSRKTKNGLPMPPEASGAWPFLGHLPLLGGQQPPHVTLGDMADKYGPIFILKMGVYRTLVVSNWEMAKECLTVNDKVFANRPKMLIAELMGYNYAMVGFSPYGPYWRQVRKIAMLELLSNHRLQTFKHVRETEMRASVKEIYELWWDRNKDSENNNYKVSLEMKKWFGDITLNVIYKIIVGKRYVGRTTSSSDDDDHEADQWRDAVRRFFELAGKFVVSDAVPFLRWLDLGGHEKAMKKTAEELDYHVQGWLDEHKRKRVNSGKIKGDHVEDFMDVMLSIFEDDAKFSTSEADKINKATCLALIMAASDTTTVTLTWTLSQLLNNHDVLKKAQQELDTFIGRERLPNESDMKNLVYLQAIIKETLRLNPAAPLSVPHESLEDCTVGGYHVPAGTRLLVNVWKIHRDPRIWSSDSHEFKPERFLTTHKDFDVKGQNFEFIPFGSGRRMCPGFLFALQIMQLTLATLLHGFEIETMLDAPVDLGEGFGTTNLRFSKLEALLTPRLPACLYKQNV</sequence>
<comment type="cofactor">
    <cofactor evidence="1 12">
        <name>heme</name>
        <dbReference type="ChEBI" id="CHEBI:30413"/>
    </cofactor>
</comment>
<dbReference type="GO" id="GO:0016709">
    <property type="term" value="F:oxidoreductase activity, acting on paired donors, with incorporation or reduction of molecular oxygen, NAD(P)H as one donor, and incorporation of one atom of oxygen"/>
    <property type="evidence" value="ECO:0007669"/>
    <property type="project" value="UniProtKB-ARBA"/>
</dbReference>
<feature type="binding site" description="axial binding residue" evidence="12">
    <location>
        <position position="477"/>
    </location>
    <ligand>
        <name>heme</name>
        <dbReference type="ChEBI" id="CHEBI:30413"/>
    </ligand>
    <ligandPart>
        <name>Fe</name>
        <dbReference type="ChEBI" id="CHEBI:18248"/>
    </ligandPart>
</feature>
<evidence type="ECO:0000256" key="14">
    <source>
        <dbReference type="SAM" id="Phobius"/>
    </source>
</evidence>
<dbReference type="Gene3D" id="1.10.630.10">
    <property type="entry name" value="Cytochrome P450"/>
    <property type="match status" value="1"/>
</dbReference>
<evidence type="ECO:0000256" key="4">
    <source>
        <dbReference type="ARBA" id="ARBA00022617"/>
    </source>
</evidence>
<dbReference type="GO" id="GO:0020037">
    <property type="term" value="F:heme binding"/>
    <property type="evidence" value="ECO:0007669"/>
    <property type="project" value="InterPro"/>
</dbReference>
<dbReference type="Pfam" id="PF00067">
    <property type="entry name" value="p450"/>
    <property type="match status" value="1"/>
</dbReference>
<dbReference type="SUPFAM" id="SSF48264">
    <property type="entry name" value="Cytochrome P450"/>
    <property type="match status" value="1"/>
</dbReference>
<dbReference type="CDD" id="cd20654">
    <property type="entry name" value="CYP82"/>
    <property type="match status" value="1"/>
</dbReference>
<dbReference type="PROSITE" id="PS00086">
    <property type="entry name" value="CYTOCHROME_P450"/>
    <property type="match status" value="1"/>
</dbReference>
<evidence type="ECO:0000256" key="12">
    <source>
        <dbReference type="PIRSR" id="PIRSR602401-1"/>
    </source>
</evidence>
<evidence type="ECO:0000256" key="5">
    <source>
        <dbReference type="ARBA" id="ARBA00022692"/>
    </source>
</evidence>
<dbReference type="FunFam" id="1.10.630.10:FF:000026">
    <property type="entry name" value="Cytochrome P450 82C4"/>
    <property type="match status" value="1"/>
</dbReference>
<keyword evidence="11 14" id="KW-0472">Membrane</keyword>
<comment type="subcellular location">
    <subcellularLocation>
        <location evidence="2">Membrane</location>
    </subcellularLocation>
</comment>
<dbReference type="InterPro" id="IPR017972">
    <property type="entry name" value="Cyt_P450_CS"/>
</dbReference>
<evidence type="ECO:0000256" key="7">
    <source>
        <dbReference type="ARBA" id="ARBA00022989"/>
    </source>
</evidence>
<evidence type="ECO:0000313" key="15">
    <source>
        <dbReference type="EMBL" id="TXG52307.1"/>
    </source>
</evidence>
<proteinExistence type="inferred from homology"/>
<keyword evidence="9 12" id="KW-0408">Iron</keyword>
<evidence type="ECO:0000256" key="8">
    <source>
        <dbReference type="ARBA" id="ARBA00023002"/>
    </source>
</evidence>
<accession>A0A5C7H5S6</accession>
<dbReference type="GO" id="GO:0005506">
    <property type="term" value="F:iron ion binding"/>
    <property type="evidence" value="ECO:0007669"/>
    <property type="project" value="InterPro"/>
</dbReference>
<feature type="transmembrane region" description="Helical" evidence="14">
    <location>
        <begin position="12"/>
        <end position="30"/>
    </location>
</feature>
<dbReference type="PANTHER" id="PTHR47947">
    <property type="entry name" value="CYTOCHROME P450 82C3-RELATED"/>
    <property type="match status" value="1"/>
</dbReference>
<evidence type="ECO:0000256" key="1">
    <source>
        <dbReference type="ARBA" id="ARBA00001971"/>
    </source>
</evidence>
<evidence type="ECO:0000256" key="3">
    <source>
        <dbReference type="ARBA" id="ARBA00010617"/>
    </source>
</evidence>
<evidence type="ECO:0000256" key="10">
    <source>
        <dbReference type="ARBA" id="ARBA00023033"/>
    </source>
</evidence>
<evidence type="ECO:0000256" key="13">
    <source>
        <dbReference type="RuleBase" id="RU000461"/>
    </source>
</evidence>
<evidence type="ECO:0000256" key="6">
    <source>
        <dbReference type="ARBA" id="ARBA00022723"/>
    </source>
</evidence>
<evidence type="ECO:0000256" key="9">
    <source>
        <dbReference type="ARBA" id="ARBA00023004"/>
    </source>
</evidence>
<keyword evidence="4 12" id="KW-0349">Heme</keyword>
<evidence type="ECO:0000256" key="11">
    <source>
        <dbReference type="ARBA" id="ARBA00023136"/>
    </source>
</evidence>
<comment type="caution">
    <text evidence="15">The sequence shown here is derived from an EMBL/GenBank/DDBJ whole genome shotgun (WGS) entry which is preliminary data.</text>
</comment>
<evidence type="ECO:0000313" key="16">
    <source>
        <dbReference type="Proteomes" id="UP000323000"/>
    </source>
</evidence>
<evidence type="ECO:0008006" key="17">
    <source>
        <dbReference type="Google" id="ProtNLM"/>
    </source>
</evidence>
<name>A0A5C7H5S6_9ROSI</name>
<dbReference type="InterPro" id="IPR002401">
    <property type="entry name" value="Cyt_P450_E_grp-I"/>
</dbReference>
<dbReference type="InterPro" id="IPR036396">
    <property type="entry name" value="Cyt_P450_sf"/>
</dbReference>
<organism evidence="15 16">
    <name type="scientific">Acer yangbiense</name>
    <dbReference type="NCBI Taxonomy" id="1000413"/>
    <lineage>
        <taxon>Eukaryota</taxon>
        <taxon>Viridiplantae</taxon>
        <taxon>Streptophyta</taxon>
        <taxon>Embryophyta</taxon>
        <taxon>Tracheophyta</taxon>
        <taxon>Spermatophyta</taxon>
        <taxon>Magnoliopsida</taxon>
        <taxon>eudicotyledons</taxon>
        <taxon>Gunneridae</taxon>
        <taxon>Pentapetalae</taxon>
        <taxon>rosids</taxon>
        <taxon>malvids</taxon>
        <taxon>Sapindales</taxon>
        <taxon>Sapindaceae</taxon>
        <taxon>Hippocastanoideae</taxon>
        <taxon>Acereae</taxon>
        <taxon>Acer</taxon>
    </lineage>
</organism>
<comment type="similarity">
    <text evidence="3 13">Belongs to the cytochrome P450 family.</text>
</comment>
<keyword evidence="16" id="KW-1185">Reference proteome</keyword>
<protein>
    <recommendedName>
        <fullName evidence="17">Cytochrome P450</fullName>
    </recommendedName>
</protein>
<dbReference type="OrthoDB" id="2789670at2759"/>
<dbReference type="GO" id="GO:0016020">
    <property type="term" value="C:membrane"/>
    <property type="evidence" value="ECO:0007669"/>
    <property type="project" value="UniProtKB-SubCell"/>
</dbReference>
<gene>
    <name evidence="15" type="ORF">EZV62_021476</name>
</gene>
<keyword evidence="6 12" id="KW-0479">Metal-binding</keyword>
<reference evidence="16" key="1">
    <citation type="journal article" date="2019" name="Gigascience">
        <title>De novo genome assembly of the endangered Acer yangbiense, a plant species with extremely small populations endemic to Yunnan Province, China.</title>
        <authorList>
            <person name="Yang J."/>
            <person name="Wariss H.M."/>
            <person name="Tao L."/>
            <person name="Zhang R."/>
            <person name="Yun Q."/>
            <person name="Hollingsworth P."/>
            <person name="Dao Z."/>
            <person name="Luo G."/>
            <person name="Guo H."/>
            <person name="Ma Y."/>
            <person name="Sun W."/>
        </authorList>
    </citation>
    <scope>NUCLEOTIDE SEQUENCE [LARGE SCALE GENOMIC DNA]</scope>
    <source>
        <strain evidence="16">cv. Malutang</strain>
    </source>
</reference>
<evidence type="ECO:0000256" key="2">
    <source>
        <dbReference type="ARBA" id="ARBA00004370"/>
    </source>
</evidence>
<dbReference type="Proteomes" id="UP000323000">
    <property type="component" value="Chromosome 10"/>
</dbReference>
<dbReference type="PRINTS" id="PR00463">
    <property type="entry name" value="EP450I"/>
</dbReference>
<keyword evidence="5 14" id="KW-0812">Transmembrane</keyword>
<keyword evidence="7 14" id="KW-1133">Transmembrane helix</keyword>
<dbReference type="AlphaFoldDB" id="A0A5C7H5S6"/>
<dbReference type="PANTHER" id="PTHR47947:SF26">
    <property type="entry name" value="CYTOCHROME P450"/>
    <property type="match status" value="1"/>
</dbReference>
<dbReference type="InterPro" id="IPR001128">
    <property type="entry name" value="Cyt_P450"/>
</dbReference>